<feature type="compositionally biased region" description="Basic and acidic residues" evidence="1">
    <location>
        <begin position="123"/>
        <end position="145"/>
    </location>
</feature>
<organism evidence="2 3">
    <name type="scientific">Puccinia striiformis f. sp. tritici PST-78</name>
    <dbReference type="NCBI Taxonomy" id="1165861"/>
    <lineage>
        <taxon>Eukaryota</taxon>
        <taxon>Fungi</taxon>
        <taxon>Dikarya</taxon>
        <taxon>Basidiomycota</taxon>
        <taxon>Pucciniomycotina</taxon>
        <taxon>Pucciniomycetes</taxon>
        <taxon>Pucciniales</taxon>
        <taxon>Pucciniaceae</taxon>
        <taxon>Puccinia</taxon>
    </lineage>
</organism>
<dbReference type="Proteomes" id="UP000054564">
    <property type="component" value="Unassembled WGS sequence"/>
</dbReference>
<evidence type="ECO:0000256" key="1">
    <source>
        <dbReference type="SAM" id="MobiDB-lite"/>
    </source>
</evidence>
<dbReference type="STRING" id="1165861.A0A0L0V5X5"/>
<reference evidence="3" key="1">
    <citation type="submission" date="2014-03" db="EMBL/GenBank/DDBJ databases">
        <title>The Genome Sequence of Puccinia striiformis f. sp. tritici PST-78.</title>
        <authorList>
            <consortium name="The Broad Institute Genome Sequencing Platform"/>
            <person name="Cuomo C."/>
            <person name="Hulbert S."/>
            <person name="Chen X."/>
            <person name="Walker B."/>
            <person name="Young S.K."/>
            <person name="Zeng Q."/>
            <person name="Gargeya S."/>
            <person name="Fitzgerald M."/>
            <person name="Haas B."/>
            <person name="Abouelleil A."/>
            <person name="Alvarado L."/>
            <person name="Arachchi H.M."/>
            <person name="Berlin A.M."/>
            <person name="Chapman S.B."/>
            <person name="Goldberg J."/>
            <person name="Griggs A."/>
            <person name="Gujja S."/>
            <person name="Hansen M."/>
            <person name="Howarth C."/>
            <person name="Imamovic A."/>
            <person name="Larimer J."/>
            <person name="McCowan C."/>
            <person name="Montmayeur A."/>
            <person name="Murphy C."/>
            <person name="Neiman D."/>
            <person name="Pearson M."/>
            <person name="Priest M."/>
            <person name="Roberts A."/>
            <person name="Saif S."/>
            <person name="Shea T."/>
            <person name="Sisk P."/>
            <person name="Sykes S."/>
            <person name="Wortman J."/>
            <person name="Nusbaum C."/>
            <person name="Birren B."/>
        </authorList>
    </citation>
    <scope>NUCLEOTIDE SEQUENCE [LARGE SCALE GENOMIC DNA]</scope>
    <source>
        <strain evidence="3">race PST-78</strain>
    </source>
</reference>
<dbReference type="AlphaFoldDB" id="A0A0L0V5X5"/>
<keyword evidence="3" id="KW-1185">Reference proteome</keyword>
<protein>
    <submittedName>
        <fullName evidence="2">Uncharacterized protein</fullName>
    </submittedName>
</protein>
<dbReference type="EMBL" id="AJIL01000112">
    <property type="protein sequence ID" value="KNE94668.1"/>
    <property type="molecule type" value="Genomic_DNA"/>
</dbReference>
<evidence type="ECO:0000313" key="3">
    <source>
        <dbReference type="Proteomes" id="UP000054564"/>
    </source>
</evidence>
<proteinExistence type="predicted"/>
<comment type="caution">
    <text evidence="2">The sequence shown here is derived from an EMBL/GenBank/DDBJ whole genome shotgun (WGS) entry which is preliminary data.</text>
</comment>
<feature type="region of interest" description="Disordered" evidence="1">
    <location>
        <begin position="105"/>
        <end position="145"/>
    </location>
</feature>
<gene>
    <name evidence="2" type="ORF">PSTG_12030</name>
</gene>
<dbReference type="CDD" id="cd00303">
    <property type="entry name" value="retropepsin_like"/>
    <property type="match status" value="1"/>
</dbReference>
<evidence type="ECO:0000313" key="2">
    <source>
        <dbReference type="EMBL" id="KNE94668.1"/>
    </source>
</evidence>
<name>A0A0L0V5X5_9BASI</name>
<dbReference type="InterPro" id="IPR021109">
    <property type="entry name" value="Peptidase_aspartic_dom_sf"/>
</dbReference>
<sequence length="145" mass="16082">MVNVIPRSVAEDLDLEVVQIDIPMKGVGGARCDITGVVENCLVTIGQFSGPAHLFVSLKAQDCILGQPFLFDYGCTLEYHDEGETLSFKGTKGRRVSVPLARIGQGRGWNNKKDLSTNTPTSTRRDNPTRQEHRMFKKKADQSFL</sequence>
<dbReference type="Gene3D" id="2.40.70.10">
    <property type="entry name" value="Acid Proteases"/>
    <property type="match status" value="1"/>
</dbReference>
<accession>A0A0L0V5X5</accession>